<keyword evidence="4" id="KW-1185">Reference proteome</keyword>
<dbReference type="SUPFAM" id="SSF49599">
    <property type="entry name" value="TRAF domain-like"/>
    <property type="match status" value="1"/>
</dbReference>
<dbReference type="Pfam" id="PF22486">
    <property type="entry name" value="MATH_2"/>
    <property type="match status" value="1"/>
</dbReference>
<dbReference type="Pfam" id="PF00651">
    <property type="entry name" value="BTB"/>
    <property type="match status" value="1"/>
</dbReference>
<gene>
    <name evidence="3" type="ORF">HNY73_018891</name>
</gene>
<sequence length="503" mass="58076">MTCNGEREGCCYIIQWRIENFSYCWHNKGEQLLSPSIVIDSLSETKWSLSLYPRGYNNGNCISYFLCREKDSKGPDIIEINYELAFLADDGSVLKTRGVRSRPFRRDSWGYVAFQKREIIFVSEREAYLPKDTLTVLCKIWKSGEKIVENMQFVMRTIIRVDCRSFIWPIKRFSSLEPEEKIPLIIKTALKDISMTLELFFRGGQFSDEVLNMAIHCFGPNVKFFTFQTMLLDTKRNNVDCGQQEFWFNELNKGVSFPMPLSKKFLLKNKTAYLPNDVLNLSCKYAFSTGIAFEGIEKIFFGVSTSEIIDNTCQVIADSSQCESPCSLKDDLNFLYHEGILSDMELRTTDQTFPVHTVILSARSPVFRRMFSTDMKESAEKCVYVPDLDSDTIRRMLMFVYTDSFQNTQWENAINLYAAADKYELLSLKTKCSCFLKTSFSSSNACEILILADMHQDNCLKKDAQEYILRHNKSIFASKEWAMLMDTNPKLAAETMGLKFSEE</sequence>
<proteinExistence type="predicted"/>
<dbReference type="PROSITE" id="PS50144">
    <property type="entry name" value="MATH"/>
    <property type="match status" value="1"/>
</dbReference>
<comment type="caution">
    <text evidence="3">The sequence shown here is derived from an EMBL/GenBank/DDBJ whole genome shotgun (WGS) entry which is preliminary data.</text>
</comment>
<dbReference type="InterPro" id="IPR002083">
    <property type="entry name" value="MATH/TRAF_dom"/>
</dbReference>
<dbReference type="AlphaFoldDB" id="A0A8T0EEF3"/>
<dbReference type="EMBL" id="JABXBU010002228">
    <property type="protein sequence ID" value="KAF8771472.1"/>
    <property type="molecule type" value="Genomic_DNA"/>
</dbReference>
<dbReference type="CDD" id="cd00121">
    <property type="entry name" value="MATH"/>
    <property type="match status" value="1"/>
</dbReference>
<evidence type="ECO:0000313" key="4">
    <source>
        <dbReference type="Proteomes" id="UP000807504"/>
    </source>
</evidence>
<dbReference type="InterPro" id="IPR011333">
    <property type="entry name" value="SKP1/BTB/POZ_sf"/>
</dbReference>
<dbReference type="SUPFAM" id="SSF54695">
    <property type="entry name" value="POZ domain"/>
    <property type="match status" value="1"/>
</dbReference>
<accession>A0A8T0EEF3</accession>
<name>A0A8T0EEF3_ARGBR</name>
<feature type="domain" description="BTB" evidence="1">
    <location>
        <begin position="342"/>
        <end position="409"/>
    </location>
</feature>
<dbReference type="Gene3D" id="3.30.710.10">
    <property type="entry name" value="Potassium Channel Kv1.1, Chain A"/>
    <property type="match status" value="1"/>
</dbReference>
<dbReference type="PROSITE" id="PS50097">
    <property type="entry name" value="BTB"/>
    <property type="match status" value="1"/>
</dbReference>
<dbReference type="InterPro" id="IPR008974">
    <property type="entry name" value="TRAF-like"/>
</dbReference>
<dbReference type="Gene3D" id="1.25.40.420">
    <property type="match status" value="1"/>
</dbReference>
<dbReference type="Proteomes" id="UP000807504">
    <property type="component" value="Unassembled WGS sequence"/>
</dbReference>
<organism evidence="3 4">
    <name type="scientific">Argiope bruennichi</name>
    <name type="common">Wasp spider</name>
    <name type="synonym">Aranea bruennichi</name>
    <dbReference type="NCBI Taxonomy" id="94029"/>
    <lineage>
        <taxon>Eukaryota</taxon>
        <taxon>Metazoa</taxon>
        <taxon>Ecdysozoa</taxon>
        <taxon>Arthropoda</taxon>
        <taxon>Chelicerata</taxon>
        <taxon>Arachnida</taxon>
        <taxon>Araneae</taxon>
        <taxon>Araneomorphae</taxon>
        <taxon>Entelegynae</taxon>
        <taxon>Araneoidea</taxon>
        <taxon>Araneidae</taxon>
        <taxon>Argiope</taxon>
    </lineage>
</organism>
<dbReference type="SMART" id="SM00225">
    <property type="entry name" value="BTB"/>
    <property type="match status" value="1"/>
</dbReference>
<evidence type="ECO:0000259" key="2">
    <source>
        <dbReference type="PROSITE" id="PS50144"/>
    </source>
</evidence>
<dbReference type="PANTHER" id="PTHR24413">
    <property type="entry name" value="SPECKLE-TYPE POZ PROTEIN"/>
    <property type="match status" value="1"/>
</dbReference>
<evidence type="ECO:0000259" key="1">
    <source>
        <dbReference type="PROSITE" id="PS50097"/>
    </source>
</evidence>
<reference evidence="3" key="2">
    <citation type="submission" date="2020-06" db="EMBL/GenBank/DDBJ databases">
        <authorList>
            <person name="Sheffer M."/>
        </authorList>
    </citation>
    <scope>NUCLEOTIDE SEQUENCE</scope>
</reference>
<dbReference type="InterPro" id="IPR000210">
    <property type="entry name" value="BTB/POZ_dom"/>
</dbReference>
<feature type="domain" description="MATH" evidence="2">
    <location>
        <begin position="11"/>
        <end position="140"/>
    </location>
</feature>
<protein>
    <submittedName>
        <fullName evidence="3">Speckle-type POZ protein like</fullName>
    </submittedName>
</protein>
<reference evidence="3" key="1">
    <citation type="journal article" date="2020" name="bioRxiv">
        <title>Chromosome-level reference genome of the European wasp spider Argiope bruennichi: a resource for studies on range expansion and evolutionary adaptation.</title>
        <authorList>
            <person name="Sheffer M.M."/>
            <person name="Hoppe A."/>
            <person name="Krehenwinkel H."/>
            <person name="Uhl G."/>
            <person name="Kuss A.W."/>
            <person name="Jensen L."/>
            <person name="Jensen C."/>
            <person name="Gillespie R.G."/>
            <person name="Hoff K.J."/>
            <person name="Prost S."/>
        </authorList>
    </citation>
    <scope>NUCLEOTIDE SEQUENCE</scope>
</reference>
<dbReference type="Gene3D" id="2.60.210.10">
    <property type="entry name" value="Apoptosis, Tumor Necrosis Factor Receptor Associated Protein 2, Chain A"/>
    <property type="match status" value="1"/>
</dbReference>
<dbReference type="GO" id="GO:0030163">
    <property type="term" value="P:protein catabolic process"/>
    <property type="evidence" value="ECO:0007669"/>
    <property type="project" value="UniProtKB-ARBA"/>
</dbReference>
<evidence type="ECO:0000313" key="3">
    <source>
        <dbReference type="EMBL" id="KAF8771472.1"/>
    </source>
</evidence>